<reference evidence="2 3" key="1">
    <citation type="journal article" date="2015" name="Stand. Genomic Sci.">
        <title>Genomic Encyclopedia of Bacterial and Archaeal Type Strains, Phase III: the genomes of soil and plant-associated and newly described type strains.</title>
        <authorList>
            <person name="Whitman W.B."/>
            <person name="Woyke T."/>
            <person name="Klenk H.P."/>
            <person name="Zhou Y."/>
            <person name="Lilburn T.G."/>
            <person name="Beck B.J."/>
            <person name="De Vos P."/>
            <person name="Vandamme P."/>
            <person name="Eisen J.A."/>
            <person name="Garrity G."/>
            <person name="Hugenholtz P."/>
            <person name="Kyrpides N.C."/>
        </authorList>
    </citation>
    <scope>NUCLEOTIDE SEQUENCE [LARGE SCALE GENOMIC DNA]</scope>
    <source>
        <strain evidence="2 3">CGMCC 1.10948</strain>
    </source>
</reference>
<sequence length="81" mass="8764">MHVLYARAKDDPSYNPVHTVSMTDPSNPHAEAAVQLLVWALEEIEKAGSMEAVKHARRALDALQKSNPSVHIDPGIGDAHG</sequence>
<organism evidence="2 3">
    <name type="scientific">Bradyrhizobium huanghuaihaiense</name>
    <dbReference type="NCBI Taxonomy" id="990078"/>
    <lineage>
        <taxon>Bacteria</taxon>
        <taxon>Pseudomonadati</taxon>
        <taxon>Pseudomonadota</taxon>
        <taxon>Alphaproteobacteria</taxon>
        <taxon>Hyphomicrobiales</taxon>
        <taxon>Nitrobacteraceae</taxon>
        <taxon>Bradyrhizobium</taxon>
    </lineage>
</organism>
<dbReference type="Proteomes" id="UP000316291">
    <property type="component" value="Unassembled WGS sequence"/>
</dbReference>
<evidence type="ECO:0000256" key="1">
    <source>
        <dbReference type="SAM" id="MobiDB-lite"/>
    </source>
</evidence>
<evidence type="ECO:0000313" key="3">
    <source>
        <dbReference type="Proteomes" id="UP000316291"/>
    </source>
</evidence>
<accession>A0A562RH52</accession>
<gene>
    <name evidence="2" type="ORF">IQ16_04097</name>
</gene>
<keyword evidence="3" id="KW-1185">Reference proteome</keyword>
<dbReference type="AlphaFoldDB" id="A0A562RH52"/>
<comment type="caution">
    <text evidence="2">The sequence shown here is derived from an EMBL/GenBank/DDBJ whole genome shotgun (WGS) entry which is preliminary data.</text>
</comment>
<dbReference type="EMBL" id="VLLA01000010">
    <property type="protein sequence ID" value="TWI68253.1"/>
    <property type="molecule type" value="Genomic_DNA"/>
</dbReference>
<dbReference type="RefSeq" id="WP_244635776.1">
    <property type="nucleotide sequence ID" value="NZ_VLLA01000010.1"/>
</dbReference>
<protein>
    <submittedName>
        <fullName evidence="2">Uncharacterized protein</fullName>
    </submittedName>
</protein>
<proteinExistence type="predicted"/>
<feature type="compositionally biased region" description="Polar residues" evidence="1">
    <location>
        <begin position="16"/>
        <end position="26"/>
    </location>
</feature>
<evidence type="ECO:0000313" key="2">
    <source>
        <dbReference type="EMBL" id="TWI68253.1"/>
    </source>
</evidence>
<name>A0A562RH52_9BRAD</name>
<feature type="region of interest" description="Disordered" evidence="1">
    <location>
        <begin position="1"/>
        <end position="26"/>
    </location>
</feature>